<dbReference type="GO" id="GO:0005737">
    <property type="term" value="C:cytoplasm"/>
    <property type="evidence" value="ECO:0007669"/>
    <property type="project" value="TreeGrafter"/>
</dbReference>
<dbReference type="GO" id="GO:0003341">
    <property type="term" value="P:cilium movement"/>
    <property type="evidence" value="ECO:0007669"/>
    <property type="project" value="TreeGrafter"/>
</dbReference>
<dbReference type="Pfam" id="PF24573">
    <property type="entry name" value="HEAT_DAAF5"/>
    <property type="match status" value="1"/>
</dbReference>
<accession>A0A9J6BRF7</accession>
<proteinExistence type="predicted"/>
<dbReference type="AlphaFoldDB" id="A0A9J6BRF7"/>
<comment type="caution">
    <text evidence="3">The sequence shown here is derived from an EMBL/GenBank/DDBJ whole genome shotgun (WGS) entry which is preliminary data.</text>
</comment>
<dbReference type="InterPro" id="IPR056497">
    <property type="entry name" value="HEAT_DAAF5"/>
</dbReference>
<dbReference type="OrthoDB" id="413572at2759"/>
<feature type="domain" description="Dynein axonemal assembly factor 5 HEAT-repeat" evidence="1">
    <location>
        <begin position="323"/>
        <end position="511"/>
    </location>
</feature>
<dbReference type="GO" id="GO:0036158">
    <property type="term" value="P:outer dynein arm assembly"/>
    <property type="evidence" value="ECO:0007669"/>
    <property type="project" value="TreeGrafter"/>
</dbReference>
<evidence type="ECO:0000313" key="4">
    <source>
        <dbReference type="Proteomes" id="UP001107558"/>
    </source>
</evidence>
<feature type="domain" description="Dynein axonemal assembly factor 5 TPR repeats" evidence="2">
    <location>
        <begin position="15"/>
        <end position="311"/>
    </location>
</feature>
<dbReference type="InterPro" id="IPR016024">
    <property type="entry name" value="ARM-type_fold"/>
</dbReference>
<dbReference type="PANTHER" id="PTHR16216:SF2">
    <property type="entry name" value="DYNEIN AXONEMAL ASSEMBLY FACTOR 5"/>
    <property type="match status" value="1"/>
</dbReference>
<dbReference type="InterPro" id="IPR052623">
    <property type="entry name" value="DAAF5"/>
</dbReference>
<evidence type="ECO:0000259" key="2">
    <source>
        <dbReference type="Pfam" id="PF25757"/>
    </source>
</evidence>
<dbReference type="Proteomes" id="UP001107558">
    <property type="component" value="Chromosome 3"/>
</dbReference>
<dbReference type="GO" id="GO:0036159">
    <property type="term" value="P:inner dynein arm assembly"/>
    <property type="evidence" value="ECO:0007669"/>
    <property type="project" value="TreeGrafter"/>
</dbReference>
<dbReference type="Gene3D" id="1.25.10.10">
    <property type="entry name" value="Leucine-rich Repeat Variant"/>
    <property type="match status" value="2"/>
</dbReference>
<evidence type="ECO:0000259" key="1">
    <source>
        <dbReference type="Pfam" id="PF24573"/>
    </source>
</evidence>
<dbReference type="PANTHER" id="PTHR16216">
    <property type="entry name" value="DYNEIN ASSEMBLY FACTOR 5, AXONEMAL"/>
    <property type="match status" value="1"/>
</dbReference>
<dbReference type="Pfam" id="PF25757">
    <property type="entry name" value="TPR_DNAAF5"/>
    <property type="match status" value="1"/>
</dbReference>
<protein>
    <submittedName>
        <fullName evidence="3">Uncharacterized protein</fullName>
    </submittedName>
</protein>
<dbReference type="InterPro" id="IPR057978">
    <property type="entry name" value="TPR_DAAF5"/>
</dbReference>
<name>A0A9J6BRF7_POLVA</name>
<dbReference type="InterPro" id="IPR011989">
    <property type="entry name" value="ARM-like"/>
</dbReference>
<dbReference type="EMBL" id="JADBJN010000003">
    <property type="protein sequence ID" value="KAG5672460.1"/>
    <property type="molecule type" value="Genomic_DNA"/>
</dbReference>
<organism evidence="3 4">
    <name type="scientific">Polypedilum vanderplanki</name>
    <name type="common">Sleeping chironomid midge</name>
    <dbReference type="NCBI Taxonomy" id="319348"/>
    <lineage>
        <taxon>Eukaryota</taxon>
        <taxon>Metazoa</taxon>
        <taxon>Ecdysozoa</taxon>
        <taxon>Arthropoda</taxon>
        <taxon>Hexapoda</taxon>
        <taxon>Insecta</taxon>
        <taxon>Pterygota</taxon>
        <taxon>Neoptera</taxon>
        <taxon>Endopterygota</taxon>
        <taxon>Diptera</taxon>
        <taxon>Nematocera</taxon>
        <taxon>Chironomoidea</taxon>
        <taxon>Chironomidae</taxon>
        <taxon>Chironominae</taxon>
        <taxon>Polypedilum</taxon>
        <taxon>Polypedilum</taxon>
    </lineage>
</organism>
<dbReference type="SUPFAM" id="SSF48371">
    <property type="entry name" value="ARM repeat"/>
    <property type="match status" value="1"/>
</dbReference>
<evidence type="ECO:0000313" key="3">
    <source>
        <dbReference type="EMBL" id="KAG5672460.1"/>
    </source>
</evidence>
<gene>
    <name evidence="3" type="ORF">PVAND_002587</name>
</gene>
<dbReference type="GO" id="GO:0045505">
    <property type="term" value="F:dynein intermediate chain binding"/>
    <property type="evidence" value="ECO:0007669"/>
    <property type="project" value="TreeGrafter"/>
</dbReference>
<keyword evidence="4" id="KW-1185">Reference proteome</keyword>
<sequence length="827" mass="94696">MEEYKEKIESWIVKIQNQERMIRQRALKEFLEFCQNESNLTSDNAIEVFDSSYLCLIKCYSDRFEMCRSLACSIITEILKHLQQNDYYLSLLVPVIGKRLASLEIVEESEEMRLQLLKQLNFIINKYKDLNSTGTVKTIKEGEDRLLKPYNEIIDILKVRLMDTYPAILNECCEIIKITAIASPSFHYRAEVLVTPLTTLLKHRHSNIRIVAIEALGIVALNIYTNLDVVRKIVKDISPLLMDPVPFVRRECGRVGCMFLKKLRDRYSLFEQIIPLVLCCLTDEIQEVRDEIENLWIEAGDLYYEENQVELQPLVLVDTIPDNYPELITNRPTLGCRALVRKSLRVLNAVLHEMEDWKEDVRLHATKLLMQIVIHSEEHLTTKYYDINAVLCKTCQDQEIQIAKLALQVANIIGYFVNQKTWSKYAFEELRTRQNKLGIIKCIDALYENSKDKERFDNLYELTEILLDTSICHSDSDKLQMELFQLLRNLIPGVSIDNDNLVKNFYVIALKTTSMAMAYDNKALRNEGINILKLIDTKCNNRDNLSLMHSKYLKATLGTLDLLDKANNEQVMILYGIICICGFEKPFIDVLKQAIKTALEHCEAEGKIKILSAIAIASLNWDKTIGFLDDSNEKFLILKCFIDDCIVNHLIWQAGRTAESVRTMATAALCSLVQGTSKENAMKIVESLMVPLVSLIDDNNIGTRAYALKTFMNSGPLKYDQLKIVASVLWSRLNDPGNEVRVLAAKCLGQLKLMESEQEEFDDMCNDLLKQVLKTMLIHLESPEIDLRNALIESISDLAKTHSSAYKDALNDSTISQDLKSKLPAPL</sequence>
<reference evidence="3" key="1">
    <citation type="submission" date="2021-03" db="EMBL/GenBank/DDBJ databases">
        <title>Chromosome level genome of the anhydrobiotic midge Polypedilum vanderplanki.</title>
        <authorList>
            <person name="Yoshida Y."/>
            <person name="Kikawada T."/>
            <person name="Gusev O."/>
        </authorList>
    </citation>
    <scope>NUCLEOTIDE SEQUENCE</scope>
    <source>
        <strain evidence="3">NIAS01</strain>
        <tissue evidence="3">Whole body or cell culture</tissue>
    </source>
</reference>